<keyword evidence="1" id="KW-0812">Transmembrane</keyword>
<dbReference type="EMBL" id="JAGYPJ010000001">
    <property type="protein sequence ID" value="MBS4198711.1"/>
    <property type="molecule type" value="Genomic_DNA"/>
</dbReference>
<name>A0A942YLV7_9BACI</name>
<dbReference type="AlphaFoldDB" id="A0A942YLV7"/>
<proteinExistence type="predicted"/>
<evidence type="ECO:0000313" key="3">
    <source>
        <dbReference type="Proteomes" id="UP000682713"/>
    </source>
</evidence>
<evidence type="ECO:0000313" key="2">
    <source>
        <dbReference type="EMBL" id="MBS4198711.1"/>
    </source>
</evidence>
<keyword evidence="3" id="KW-1185">Reference proteome</keyword>
<sequence length="171" mass="19780">MKYVKIVFIVIIMFIIFCIPFQKSFVIEKGISGKVLAYFPIHQTNKTFHILYTHSIHKSDVKETYIILNNNKIRQIELMYEDTSIGMPSNAEEGETFEMVEGKYVIRNMKRDFQSINMRVAQVVGDHTLFVNGCQLKLSSIVEPGSLVKMKVRRLSLWQSWRGVNIVGKST</sequence>
<dbReference type="Pfam" id="PF08905">
    <property type="entry name" value="DUF1850"/>
    <property type="match status" value="1"/>
</dbReference>
<evidence type="ECO:0000256" key="1">
    <source>
        <dbReference type="SAM" id="Phobius"/>
    </source>
</evidence>
<feature type="transmembrane region" description="Helical" evidence="1">
    <location>
        <begin position="6"/>
        <end position="26"/>
    </location>
</feature>
<protein>
    <submittedName>
        <fullName evidence="2">DUF1850 domain-containing protein</fullName>
    </submittedName>
</protein>
<dbReference type="RefSeq" id="WP_213109445.1">
    <property type="nucleotide sequence ID" value="NZ_JAGYPJ010000001.1"/>
</dbReference>
<gene>
    <name evidence="2" type="ORF">KHA93_03475</name>
</gene>
<keyword evidence="1" id="KW-1133">Transmembrane helix</keyword>
<accession>A0A942YLV7</accession>
<keyword evidence="1" id="KW-0472">Membrane</keyword>
<dbReference type="Proteomes" id="UP000682713">
    <property type="component" value="Unassembled WGS sequence"/>
</dbReference>
<dbReference type="InterPro" id="IPR015001">
    <property type="entry name" value="DUF1850"/>
</dbReference>
<reference evidence="2 3" key="1">
    <citation type="submission" date="2021-05" db="EMBL/GenBank/DDBJ databases">
        <title>Novel Bacillus species.</title>
        <authorList>
            <person name="Liu G."/>
        </authorList>
    </citation>
    <scope>NUCLEOTIDE SEQUENCE [LARGE SCALE GENOMIC DNA]</scope>
    <source>
        <strain evidence="2 3">FJAT-49732</strain>
    </source>
</reference>
<comment type="caution">
    <text evidence="2">The sequence shown here is derived from an EMBL/GenBank/DDBJ whole genome shotgun (WGS) entry which is preliminary data.</text>
</comment>
<organism evidence="2 3">
    <name type="scientific">Lederbergia citrisecunda</name>
    <dbReference type="NCBI Taxonomy" id="2833583"/>
    <lineage>
        <taxon>Bacteria</taxon>
        <taxon>Bacillati</taxon>
        <taxon>Bacillota</taxon>
        <taxon>Bacilli</taxon>
        <taxon>Bacillales</taxon>
        <taxon>Bacillaceae</taxon>
        <taxon>Lederbergia</taxon>
    </lineage>
</organism>